<dbReference type="InterPro" id="IPR003439">
    <property type="entry name" value="ABC_transporter-like_ATP-bd"/>
</dbReference>
<dbReference type="SMART" id="SM00382">
    <property type="entry name" value="AAA"/>
    <property type="match status" value="2"/>
</dbReference>
<keyword evidence="4 11" id="KW-0812">Transmembrane</keyword>
<reference evidence="14" key="1">
    <citation type="submission" date="2021-03" db="EMBL/GenBank/DDBJ databases">
        <authorList>
            <person name="Tagirdzhanova G."/>
        </authorList>
    </citation>
    <scope>NUCLEOTIDE SEQUENCE</scope>
</reference>
<dbReference type="GO" id="GO:0015421">
    <property type="term" value="F:ABC-type oligopeptide transporter activity"/>
    <property type="evidence" value="ECO:0007669"/>
    <property type="project" value="TreeGrafter"/>
</dbReference>
<evidence type="ECO:0000256" key="7">
    <source>
        <dbReference type="ARBA" id="ARBA00022840"/>
    </source>
</evidence>
<dbReference type="EMBL" id="CAJPDQ010000008">
    <property type="protein sequence ID" value="CAF9913458.1"/>
    <property type="molecule type" value="Genomic_DNA"/>
</dbReference>
<dbReference type="SUPFAM" id="SSF52540">
    <property type="entry name" value="P-loop containing nucleoside triphosphate hydrolases"/>
    <property type="match status" value="3"/>
</dbReference>
<evidence type="ECO:0000259" key="12">
    <source>
        <dbReference type="PROSITE" id="PS50893"/>
    </source>
</evidence>
<dbReference type="FunFam" id="1.20.1560.10:FF:000057">
    <property type="entry name" value="ABC multidrug transporter SitT"/>
    <property type="match status" value="1"/>
</dbReference>
<keyword evidence="7" id="KW-0067">ATP-binding</keyword>
<evidence type="ECO:0000313" key="14">
    <source>
        <dbReference type="EMBL" id="CAF9913458.1"/>
    </source>
</evidence>
<evidence type="ECO:0000256" key="1">
    <source>
        <dbReference type="ARBA" id="ARBA00004141"/>
    </source>
</evidence>
<dbReference type="PANTHER" id="PTHR43394:SF11">
    <property type="entry name" value="ATP-BINDING CASSETTE TRANSPORTER"/>
    <property type="match status" value="1"/>
</dbReference>
<feature type="compositionally biased region" description="Basic and acidic residues" evidence="10">
    <location>
        <begin position="465"/>
        <end position="478"/>
    </location>
</feature>
<dbReference type="Proteomes" id="UP000664169">
    <property type="component" value="Unassembled WGS sequence"/>
</dbReference>
<keyword evidence="6" id="KW-0547">Nucleotide-binding</keyword>
<dbReference type="InterPro" id="IPR027417">
    <property type="entry name" value="P-loop_NTPase"/>
</dbReference>
<protein>
    <submittedName>
        <fullName evidence="14">Uncharacterized protein</fullName>
    </submittedName>
</protein>
<feature type="transmembrane region" description="Helical" evidence="11">
    <location>
        <begin position="825"/>
        <end position="844"/>
    </location>
</feature>
<feature type="transmembrane region" description="Helical" evidence="11">
    <location>
        <begin position="76"/>
        <end position="100"/>
    </location>
</feature>
<feature type="region of interest" description="Disordered" evidence="10">
    <location>
        <begin position="465"/>
        <end position="508"/>
    </location>
</feature>
<dbReference type="Gene3D" id="3.40.50.300">
    <property type="entry name" value="P-loop containing nucleotide triphosphate hydrolases"/>
    <property type="match status" value="2"/>
</dbReference>
<evidence type="ECO:0000259" key="13">
    <source>
        <dbReference type="PROSITE" id="PS50929"/>
    </source>
</evidence>
<dbReference type="CDD" id="cd18578">
    <property type="entry name" value="ABC_6TM_Pgp_ABCB1_D2_like"/>
    <property type="match status" value="1"/>
</dbReference>
<keyword evidence="9 11" id="KW-0472">Membrane</keyword>
<evidence type="ECO:0000256" key="5">
    <source>
        <dbReference type="ARBA" id="ARBA00022737"/>
    </source>
</evidence>
<name>A0A8H3EX89_9LECA</name>
<dbReference type="GO" id="GO:0016887">
    <property type="term" value="F:ATP hydrolysis activity"/>
    <property type="evidence" value="ECO:0007669"/>
    <property type="project" value="InterPro"/>
</dbReference>
<evidence type="ECO:0000313" key="15">
    <source>
        <dbReference type="Proteomes" id="UP000664169"/>
    </source>
</evidence>
<sequence length="1355" mass="148668">MTEKSLTPTNLGGVHGVGEEAAIGEQIVKDVEAGTEKPPKLLGEKKTKADGDAAKEDKPGLGNFFRLFTYATRLDYVLISGAVLCAVAAGVTLPLMQIVFGNLVGGFNSYFTDGNTTPEQAFRDNVSHQTLYIVYLFIAKFFLAYVSIFCFRMIGIRLSAAVRLEYVAALFAQPVSAVDKMSKGAPTDIITNSANLIQIGISDKLAILLQSVALVVAAYVVAFKYSWQLTLASSSCLLFMAIVYSFIAPVFIKLQHKIDEADTKASGIASDVFGSIRTVFSLNAEDQLTAKYNEWTNEAQKRSRVLSPMVGLLISPALFATYCNFALSFWFGIKLFSWGQIEGIGTLITAFFSVMLTVSVLGNIAGPVIQIFKATSAAAQFFKVIDAPRLTHDGLSSPEVSANTSITFNDVTFAYPSRPTVGILHGMTLYFEAGKTTALVGPSGCGKSTIVGLLERWYQLSEVNEKLEEPKPKDTEKQKPKRSLFSREKKAPDVEMKSDNASDSDDAEEKPIVLNKGSIFLGDTNIERLDTRWWRSQIGLVQQEPFLFNETIYTNIAYGLLGSKWEHEDISVQQKLVEDACQEAFADEFIRKLPKGYETRVGEGGIKLSGGQRQRIAIARSIVGKPHILVLDEATSAIDVRGERIVQAALDRVSKDRTTIVIAHRLSTIKKADKIIVLKEGRSVEEGTHETLLADSDGVYHHLVKAQHLNITANEEEEEEEETINVAQEDPTNTLELQKTKSARSIRDEESAIPSAYPLGYKEKGLFGSLGLLLWEQRNRYLTYLLVVGCAMVAGAGFPLQSYIFAQVVAVFQERGQALLDSGSFWSLMFFVLSLAIGAAYFGIGYGTNHVAQHVAFTYKREYFQNILHKSISFYDAEENSSGSLSARLTSDPRAINELLGPNLTFPAIGVFNIIGSIILCFYFGWKLTLVILCAATPLIVASGFIRLRLEHGFTKASEKVFKESAQFAAETIKAIRTVFSLTLEQTILDRYKKLLDHHIEDAFKRAWKAAFVFALADSIELPCSALAFWYGGQLLATREYSVVSYLIIYMAILMTAQVTGQYLAISPNVSQATGAANRVLSLRETARQAEVSDASKPAESLPSTGAVSIEIENLRFRYPTRPAAIFKSLNLSIPAGSFIALVGPSGCGKSTTISLLERFYEPTSGCITINGIDIARLSVRQYRKHLSLVSQEPTLFEGTIRENLVLGLDRQVSEEEIQRACTDAEIHSFITSLPQGYTTTLSGASHGSLSGGQKQRLCIARALLRRPQLLLLDEATSSLDSLSESLVQAALEKLAARREITIIVVAHRLATIQKADTIFVMGEGGEILEKGAHAELIEKRGAYASMCRAQALDR</sequence>
<evidence type="ECO:0000256" key="6">
    <source>
        <dbReference type="ARBA" id="ARBA00022741"/>
    </source>
</evidence>
<feature type="domain" description="ABC transporter" evidence="12">
    <location>
        <begin position="1110"/>
        <end position="1350"/>
    </location>
</feature>
<keyword evidence="8 11" id="KW-1133">Transmembrane helix</keyword>
<feature type="transmembrane region" description="Helical" evidence="11">
    <location>
        <begin position="231"/>
        <end position="252"/>
    </location>
</feature>
<feature type="region of interest" description="Disordered" evidence="10">
    <location>
        <begin position="31"/>
        <end position="54"/>
    </location>
</feature>
<dbReference type="GO" id="GO:0090374">
    <property type="term" value="P:oligopeptide export from mitochondrion"/>
    <property type="evidence" value="ECO:0007669"/>
    <property type="project" value="TreeGrafter"/>
</dbReference>
<dbReference type="PROSITE" id="PS50893">
    <property type="entry name" value="ABC_TRANSPORTER_2"/>
    <property type="match status" value="2"/>
</dbReference>
<feature type="transmembrane region" description="Helical" evidence="11">
    <location>
        <begin position="904"/>
        <end position="924"/>
    </location>
</feature>
<evidence type="ECO:0000256" key="3">
    <source>
        <dbReference type="ARBA" id="ARBA00022448"/>
    </source>
</evidence>
<dbReference type="GO" id="GO:0005743">
    <property type="term" value="C:mitochondrial inner membrane"/>
    <property type="evidence" value="ECO:0007669"/>
    <property type="project" value="TreeGrafter"/>
</dbReference>
<feature type="transmembrane region" description="Helical" evidence="11">
    <location>
        <begin position="1043"/>
        <end position="1066"/>
    </location>
</feature>
<comment type="similarity">
    <text evidence="2">Belongs to the ABC transporter superfamily. ABCB family. Multidrug resistance exporter (TC 3.A.1.201) subfamily.</text>
</comment>
<feature type="domain" description="ABC transporter" evidence="12">
    <location>
        <begin position="406"/>
        <end position="705"/>
    </location>
</feature>
<dbReference type="InterPro" id="IPR017871">
    <property type="entry name" value="ABC_transporter-like_CS"/>
</dbReference>
<organism evidence="14 15">
    <name type="scientific">Gomphillus americanus</name>
    <dbReference type="NCBI Taxonomy" id="1940652"/>
    <lineage>
        <taxon>Eukaryota</taxon>
        <taxon>Fungi</taxon>
        <taxon>Dikarya</taxon>
        <taxon>Ascomycota</taxon>
        <taxon>Pezizomycotina</taxon>
        <taxon>Lecanoromycetes</taxon>
        <taxon>OSLEUM clade</taxon>
        <taxon>Ostropomycetidae</taxon>
        <taxon>Ostropales</taxon>
        <taxon>Graphidaceae</taxon>
        <taxon>Gomphilloideae</taxon>
        <taxon>Gomphillus</taxon>
    </lineage>
</organism>
<gene>
    <name evidence="14" type="ORF">GOMPHAMPRED_007924</name>
</gene>
<dbReference type="InterPro" id="IPR003593">
    <property type="entry name" value="AAA+_ATPase"/>
</dbReference>
<evidence type="ECO:0000256" key="8">
    <source>
        <dbReference type="ARBA" id="ARBA00022989"/>
    </source>
</evidence>
<accession>A0A8H3EX89</accession>
<evidence type="ECO:0000256" key="10">
    <source>
        <dbReference type="SAM" id="MobiDB-lite"/>
    </source>
</evidence>
<feature type="transmembrane region" description="Helical" evidence="11">
    <location>
        <begin position="132"/>
        <end position="154"/>
    </location>
</feature>
<dbReference type="FunFam" id="3.40.50.300:FF:000913">
    <property type="entry name" value="ABC multidrug transporter SitT"/>
    <property type="match status" value="1"/>
</dbReference>
<feature type="domain" description="ABC transmembrane type-1" evidence="13">
    <location>
        <begin position="785"/>
        <end position="1072"/>
    </location>
</feature>
<dbReference type="InterPro" id="IPR036640">
    <property type="entry name" value="ABC1_TM_sf"/>
</dbReference>
<comment type="caution">
    <text evidence="14">The sequence shown here is derived from an EMBL/GenBank/DDBJ whole genome shotgun (WGS) entry which is preliminary data.</text>
</comment>
<dbReference type="InterPro" id="IPR039421">
    <property type="entry name" value="Type_1_exporter"/>
</dbReference>
<keyword evidence="15" id="KW-1185">Reference proteome</keyword>
<dbReference type="Pfam" id="PF00005">
    <property type="entry name" value="ABC_tran"/>
    <property type="match status" value="3"/>
</dbReference>
<feature type="transmembrane region" description="Helical" evidence="11">
    <location>
        <begin position="205"/>
        <end position="225"/>
    </location>
</feature>
<dbReference type="PROSITE" id="PS50929">
    <property type="entry name" value="ABC_TM1F"/>
    <property type="match status" value="2"/>
</dbReference>
<evidence type="ECO:0000256" key="9">
    <source>
        <dbReference type="ARBA" id="ARBA00023136"/>
    </source>
</evidence>
<keyword evidence="3" id="KW-0813">Transport</keyword>
<feature type="compositionally biased region" description="Basic and acidic residues" evidence="10">
    <location>
        <begin position="485"/>
        <end position="500"/>
    </location>
</feature>
<evidence type="ECO:0000256" key="4">
    <source>
        <dbReference type="ARBA" id="ARBA00022692"/>
    </source>
</evidence>
<dbReference type="OrthoDB" id="6500128at2759"/>
<evidence type="ECO:0000256" key="2">
    <source>
        <dbReference type="ARBA" id="ARBA00007577"/>
    </source>
</evidence>
<dbReference type="Gene3D" id="1.20.1560.10">
    <property type="entry name" value="ABC transporter type 1, transmembrane domain"/>
    <property type="match status" value="2"/>
</dbReference>
<dbReference type="InterPro" id="IPR011527">
    <property type="entry name" value="ABC1_TM_dom"/>
</dbReference>
<keyword evidence="5" id="KW-0677">Repeat</keyword>
<dbReference type="SUPFAM" id="SSF90123">
    <property type="entry name" value="ABC transporter transmembrane region"/>
    <property type="match status" value="2"/>
</dbReference>
<dbReference type="PANTHER" id="PTHR43394">
    <property type="entry name" value="ATP-DEPENDENT PERMEASE MDL1, MITOCHONDRIAL"/>
    <property type="match status" value="1"/>
</dbReference>
<feature type="transmembrane region" description="Helical" evidence="11">
    <location>
        <begin position="343"/>
        <end position="365"/>
    </location>
</feature>
<dbReference type="Pfam" id="PF00664">
    <property type="entry name" value="ABC_membrane"/>
    <property type="match status" value="2"/>
</dbReference>
<feature type="transmembrane region" description="Helical" evidence="11">
    <location>
        <begin position="310"/>
        <end position="331"/>
    </location>
</feature>
<feature type="domain" description="ABC transmembrane type-1" evidence="13">
    <location>
        <begin position="81"/>
        <end position="380"/>
    </location>
</feature>
<proteinExistence type="inferred from homology"/>
<dbReference type="PROSITE" id="PS00211">
    <property type="entry name" value="ABC_TRANSPORTER_1"/>
    <property type="match status" value="2"/>
</dbReference>
<evidence type="ECO:0000256" key="11">
    <source>
        <dbReference type="SAM" id="Phobius"/>
    </source>
</evidence>
<comment type="subcellular location">
    <subcellularLocation>
        <location evidence="1">Membrane</location>
        <topology evidence="1">Multi-pass membrane protein</topology>
    </subcellularLocation>
</comment>
<feature type="transmembrane region" description="Helical" evidence="11">
    <location>
        <begin position="930"/>
        <end position="950"/>
    </location>
</feature>
<dbReference type="GO" id="GO:0005524">
    <property type="term" value="F:ATP binding"/>
    <property type="evidence" value="ECO:0007669"/>
    <property type="project" value="UniProtKB-KW"/>
</dbReference>
<feature type="transmembrane region" description="Helical" evidence="11">
    <location>
        <begin position="781"/>
        <end position="805"/>
    </location>
</feature>
<dbReference type="CDD" id="cd18577">
    <property type="entry name" value="ABC_6TM_Pgp_ABCB1_D1_like"/>
    <property type="match status" value="1"/>
</dbReference>